<evidence type="ECO:0000313" key="8">
    <source>
        <dbReference type="EMBL" id="MBK7273577.1"/>
    </source>
</evidence>
<dbReference type="Proteomes" id="UP000718281">
    <property type="component" value="Unassembled WGS sequence"/>
</dbReference>
<evidence type="ECO:0000259" key="6">
    <source>
        <dbReference type="PROSITE" id="PS51000"/>
    </source>
</evidence>
<dbReference type="SUPFAM" id="SSF100950">
    <property type="entry name" value="NagB/RpiA/CoA transferase-like"/>
    <property type="match status" value="1"/>
</dbReference>
<name>A0A934X3J2_9MICO</name>
<keyword evidence="4" id="KW-0804">Transcription</keyword>
<dbReference type="AlphaFoldDB" id="A0A934X3J2"/>
<evidence type="ECO:0000313" key="7">
    <source>
        <dbReference type="EMBL" id="MBK6299800.1"/>
    </source>
</evidence>
<evidence type="ECO:0000256" key="5">
    <source>
        <dbReference type="ARBA" id="ARBA00024937"/>
    </source>
</evidence>
<organism evidence="7 9">
    <name type="scientific">Candidatus Phosphoribacter hodrii</name>
    <dbReference type="NCBI Taxonomy" id="2953743"/>
    <lineage>
        <taxon>Bacteria</taxon>
        <taxon>Bacillati</taxon>
        <taxon>Actinomycetota</taxon>
        <taxon>Actinomycetes</taxon>
        <taxon>Micrococcales</taxon>
        <taxon>Dermatophilaceae</taxon>
        <taxon>Candidatus Phosphoribacter</taxon>
    </lineage>
</organism>
<dbReference type="PANTHER" id="PTHR30363">
    <property type="entry name" value="HTH-TYPE TRANSCRIPTIONAL REGULATOR SRLR-RELATED"/>
    <property type="match status" value="1"/>
</dbReference>
<evidence type="ECO:0000256" key="2">
    <source>
        <dbReference type="ARBA" id="ARBA00022491"/>
    </source>
</evidence>
<dbReference type="EMBL" id="JADIXZ010000001">
    <property type="protein sequence ID" value="MBK6299800.1"/>
    <property type="molecule type" value="Genomic_DNA"/>
</dbReference>
<evidence type="ECO:0000313" key="9">
    <source>
        <dbReference type="Proteomes" id="UP000718281"/>
    </source>
</evidence>
<dbReference type="GO" id="GO:0003700">
    <property type="term" value="F:DNA-binding transcription factor activity"/>
    <property type="evidence" value="ECO:0007669"/>
    <property type="project" value="InterPro"/>
</dbReference>
<comment type="caution">
    <text evidence="7">The sequence shown here is derived from an EMBL/GenBank/DDBJ whole genome shotgun (WGS) entry which is preliminary data.</text>
</comment>
<dbReference type="Proteomes" id="UP000726105">
    <property type="component" value="Unassembled WGS sequence"/>
</dbReference>
<dbReference type="InterPro" id="IPR037171">
    <property type="entry name" value="NagB/RpiA_transferase-like"/>
</dbReference>
<dbReference type="PROSITE" id="PS51000">
    <property type="entry name" value="HTH_DEOR_2"/>
    <property type="match status" value="1"/>
</dbReference>
<dbReference type="InterPro" id="IPR036390">
    <property type="entry name" value="WH_DNA-bd_sf"/>
</dbReference>
<dbReference type="Pfam" id="PF00455">
    <property type="entry name" value="DeoRC"/>
    <property type="match status" value="1"/>
</dbReference>
<keyword evidence="2" id="KW-0678">Repressor</keyword>
<feature type="domain" description="HTH deoR-type" evidence="6">
    <location>
        <begin position="3"/>
        <end position="58"/>
    </location>
</feature>
<comment type="function">
    <text evidence="5">Repressor of the lactose catabolism operon. Galactose-6-phosphate is the inducer.</text>
</comment>
<evidence type="ECO:0000256" key="1">
    <source>
        <dbReference type="ARBA" id="ARBA00021390"/>
    </source>
</evidence>
<keyword evidence="3" id="KW-0805">Transcription regulation</keyword>
<dbReference type="SUPFAM" id="SSF46785">
    <property type="entry name" value="Winged helix' DNA-binding domain"/>
    <property type="match status" value="1"/>
</dbReference>
<dbReference type="Gene3D" id="1.10.10.10">
    <property type="entry name" value="Winged helix-like DNA-binding domain superfamily/Winged helix DNA-binding domain"/>
    <property type="match status" value="1"/>
</dbReference>
<evidence type="ECO:0000313" key="10">
    <source>
        <dbReference type="Proteomes" id="UP000726105"/>
    </source>
</evidence>
<dbReference type="PANTHER" id="PTHR30363:SF4">
    <property type="entry name" value="GLYCEROL-3-PHOSPHATE REGULON REPRESSOR"/>
    <property type="match status" value="1"/>
</dbReference>
<dbReference type="InterPro" id="IPR014036">
    <property type="entry name" value="DeoR-like_C"/>
</dbReference>
<dbReference type="SMART" id="SM01134">
    <property type="entry name" value="DeoRC"/>
    <property type="match status" value="1"/>
</dbReference>
<proteinExistence type="predicted"/>
<reference evidence="9 10" key="1">
    <citation type="submission" date="2020-10" db="EMBL/GenBank/DDBJ databases">
        <title>Connecting structure to function with the recovery of over 1000 high-quality activated sludge metagenome-assembled genomes encoding full-length rRNA genes using long-read sequencing.</title>
        <authorList>
            <person name="Singleton C.M."/>
            <person name="Petriglieri F."/>
            <person name="Kristensen J.M."/>
            <person name="Kirkegaard R.H."/>
            <person name="Michaelsen T.Y."/>
            <person name="Andersen M.H."/>
            <person name="Karst S.M."/>
            <person name="Dueholm M.S."/>
            <person name="Nielsen P.H."/>
            <person name="Albertsen M."/>
        </authorList>
    </citation>
    <scope>NUCLEOTIDE SEQUENCE [LARGE SCALE GENOMIC DNA]</scope>
    <source>
        <strain evidence="7">AalE_18-Q3-R2-46_BAT3C.188</strain>
        <strain evidence="8">Ega_18-Q3-R5-49_MAXAC.001</strain>
    </source>
</reference>
<gene>
    <name evidence="7" type="ORF">IPF40_01670</name>
    <name evidence="8" type="ORF">IPI13_10570</name>
</gene>
<evidence type="ECO:0000256" key="4">
    <source>
        <dbReference type="ARBA" id="ARBA00023163"/>
    </source>
</evidence>
<sequence>MYAPERQQAILATARADGRVEVAALAETLKVTPETVRRDLTALERLGVLRRVHGGALPVERLEVEPTLATRRDQFAEEKLRIAARALDELPREGTVLLDSGSTTLALAEMFPRDRELTVVTNSIAIASALHGHHGVDLYVLGGRIRTRTGAAVGSWATTALADVSVDVAILGTNGFSVRRGMTTPDQAEAVAKRAMVAAGRRCVVLADSSKAELVHFHRFAELDDVALLITDRRLDEETAERLEASGTDVVRA</sequence>
<dbReference type="InterPro" id="IPR001034">
    <property type="entry name" value="DeoR_HTH"/>
</dbReference>
<dbReference type="EMBL" id="JADJIB010000003">
    <property type="protein sequence ID" value="MBK7273577.1"/>
    <property type="molecule type" value="Genomic_DNA"/>
</dbReference>
<accession>A0A934X3J2</accession>
<dbReference type="InterPro" id="IPR050313">
    <property type="entry name" value="Carb_Metab_HTH_regulators"/>
</dbReference>
<dbReference type="Pfam" id="PF08220">
    <property type="entry name" value="HTH_DeoR"/>
    <property type="match status" value="1"/>
</dbReference>
<protein>
    <recommendedName>
        <fullName evidence="1">Lactose phosphotransferase system repressor</fullName>
    </recommendedName>
</protein>
<dbReference type="InterPro" id="IPR036388">
    <property type="entry name" value="WH-like_DNA-bd_sf"/>
</dbReference>
<dbReference type="SMART" id="SM00420">
    <property type="entry name" value="HTH_DEOR"/>
    <property type="match status" value="1"/>
</dbReference>
<dbReference type="PRINTS" id="PR00037">
    <property type="entry name" value="HTHLACR"/>
</dbReference>
<evidence type="ECO:0000256" key="3">
    <source>
        <dbReference type="ARBA" id="ARBA00023015"/>
    </source>
</evidence>
<dbReference type="Gene3D" id="3.40.50.1360">
    <property type="match status" value="1"/>
</dbReference>